<feature type="chain" id="PRO_5046867341" evidence="1">
    <location>
        <begin position="26"/>
        <end position="474"/>
    </location>
</feature>
<feature type="signal peptide" evidence="1">
    <location>
        <begin position="1"/>
        <end position="25"/>
    </location>
</feature>
<dbReference type="Pfam" id="PF06863">
    <property type="entry name" value="DUF1254"/>
    <property type="match status" value="1"/>
</dbReference>
<evidence type="ECO:0000313" key="5">
    <source>
        <dbReference type="Proteomes" id="UP001367030"/>
    </source>
</evidence>
<reference evidence="4 5" key="1">
    <citation type="submission" date="2024-03" db="EMBL/GenBank/DDBJ databases">
        <title>Novel species of the genus Variovorax.</title>
        <authorList>
            <person name="Liu Q."/>
            <person name="Xin Y.-H."/>
        </authorList>
    </citation>
    <scope>NUCLEOTIDE SEQUENCE [LARGE SCALE GENOMIC DNA]</scope>
    <source>
        <strain evidence="4 5">KACC 18901</strain>
    </source>
</reference>
<dbReference type="RefSeq" id="WP_340338270.1">
    <property type="nucleotide sequence ID" value="NZ_JBBKZS010000015.1"/>
</dbReference>
<comment type="caution">
    <text evidence="4">The sequence shown here is derived from an EMBL/GenBank/DDBJ whole genome shotgun (WGS) entry which is preliminary data.</text>
</comment>
<dbReference type="PANTHER" id="PTHR36509">
    <property type="entry name" value="BLL3101 PROTEIN"/>
    <property type="match status" value="1"/>
</dbReference>
<accession>A0ABU8XEE7</accession>
<evidence type="ECO:0000313" key="4">
    <source>
        <dbReference type="EMBL" id="MEJ8858205.1"/>
    </source>
</evidence>
<keyword evidence="5" id="KW-1185">Reference proteome</keyword>
<dbReference type="Gene3D" id="2.60.120.600">
    <property type="entry name" value="Domain of unknown function DUF1214, C-terminal domain"/>
    <property type="match status" value="1"/>
</dbReference>
<dbReference type="Gene3D" id="2.60.40.1610">
    <property type="entry name" value="Domain of unknown function DUF1254"/>
    <property type="match status" value="1"/>
</dbReference>
<sequence length="474" mass="51406">MNFRRPLASLLAAITLALPLAGAQAAEPLAPAKVRALANDLYIYGYPMVLMETTMQQQTNVPDATSVPMRAPVNQFAHFRTYPTAESRDVVRYNFDTLYSFAWVDVSKEPIVLTVPPSGGRYYLVPALDMWTDVFMVPGTRTTGNDGGNFAMVPRGWHGKLPAGVTRVEAPTSMTWIMGRTQTNGVADFANVHKIQDGFKLTPLSRWGKPEVKPAPTPVDASIDPKTPPLVQVGKLDGVTLLTRLAELMKKNPPHASDYPTLMRAAAIGLDPGKSFDASKLDPETVAAINAGAQDAKERMMKRLRNFGPRVNGWSASTESIGSYGSNYERRAVIALAGLGANLPEDSIYPTTSVDAEGKPLASDKAYVLHFDKDKLPPADAFWSVTMYDPQGFQVANAINRFAIGDRDALKLNADGSLDLCIQKTAPGGEQDANWLPAPQNGNFTLTMRIYLPRAEAFNGGWVPPGVKRVADAS</sequence>
<dbReference type="InterPro" id="IPR010679">
    <property type="entry name" value="DUF1254"/>
</dbReference>
<dbReference type="Pfam" id="PF06742">
    <property type="entry name" value="DUF1214"/>
    <property type="match status" value="1"/>
</dbReference>
<dbReference type="InterPro" id="IPR010621">
    <property type="entry name" value="DUF1214"/>
</dbReference>
<feature type="domain" description="DUF1214" evidence="2">
    <location>
        <begin position="347"/>
        <end position="454"/>
    </location>
</feature>
<dbReference type="EMBL" id="JBBKZS010000015">
    <property type="protein sequence ID" value="MEJ8858205.1"/>
    <property type="molecule type" value="Genomic_DNA"/>
</dbReference>
<evidence type="ECO:0000256" key="1">
    <source>
        <dbReference type="SAM" id="SignalP"/>
    </source>
</evidence>
<evidence type="ECO:0000259" key="3">
    <source>
        <dbReference type="Pfam" id="PF06863"/>
    </source>
</evidence>
<dbReference type="Proteomes" id="UP001367030">
    <property type="component" value="Unassembled WGS sequence"/>
</dbReference>
<dbReference type="InterPro" id="IPR037050">
    <property type="entry name" value="DUF1254_sf"/>
</dbReference>
<dbReference type="InterPro" id="IPR037049">
    <property type="entry name" value="DUF1214_C_sf"/>
</dbReference>
<proteinExistence type="predicted"/>
<organism evidence="4 5">
    <name type="scientific">Variovorax robiniae</name>
    <dbReference type="NCBI Taxonomy" id="1836199"/>
    <lineage>
        <taxon>Bacteria</taxon>
        <taxon>Pseudomonadati</taxon>
        <taxon>Pseudomonadota</taxon>
        <taxon>Betaproteobacteria</taxon>
        <taxon>Burkholderiales</taxon>
        <taxon>Comamonadaceae</taxon>
        <taxon>Variovorax</taxon>
    </lineage>
</organism>
<name>A0ABU8XEE7_9BURK</name>
<dbReference type="PANTHER" id="PTHR36509:SF2">
    <property type="entry name" value="BLL3101 PROTEIN"/>
    <property type="match status" value="1"/>
</dbReference>
<keyword evidence="1" id="KW-0732">Signal</keyword>
<dbReference type="SUPFAM" id="SSF160935">
    <property type="entry name" value="VPA0735-like"/>
    <property type="match status" value="1"/>
</dbReference>
<feature type="domain" description="DUF1254" evidence="3">
    <location>
        <begin position="73"/>
        <end position="203"/>
    </location>
</feature>
<protein>
    <submittedName>
        <fullName evidence="4">DUF1254 domain-containing protein</fullName>
    </submittedName>
</protein>
<evidence type="ECO:0000259" key="2">
    <source>
        <dbReference type="Pfam" id="PF06742"/>
    </source>
</evidence>
<gene>
    <name evidence="4" type="ORF">WKW79_26800</name>
</gene>